<accession>A0A7R8YYR8</accession>
<evidence type="ECO:0000313" key="2">
    <source>
        <dbReference type="EMBL" id="CAD7087045.1"/>
    </source>
</evidence>
<gene>
    <name evidence="2" type="ORF">HERILL_LOCUS9773</name>
</gene>
<dbReference type="PANTHER" id="PTHR12431">
    <property type="entry name" value="SORTING NEXIN 17 AND 27"/>
    <property type="match status" value="1"/>
</dbReference>
<dbReference type="InterPro" id="IPR036871">
    <property type="entry name" value="PX_dom_sf"/>
</dbReference>
<dbReference type="SUPFAM" id="SSF64268">
    <property type="entry name" value="PX domain"/>
    <property type="match status" value="1"/>
</dbReference>
<dbReference type="GO" id="GO:0035091">
    <property type="term" value="F:phosphatidylinositol binding"/>
    <property type="evidence" value="ECO:0007669"/>
    <property type="project" value="InterPro"/>
</dbReference>
<dbReference type="GO" id="GO:0032456">
    <property type="term" value="P:endocytic recycling"/>
    <property type="evidence" value="ECO:0007669"/>
    <property type="project" value="TreeGrafter"/>
</dbReference>
<sequence length="237" mass="26923">MESLFWIESAGFDQHYSAAYPRANSSESDEVLVKKKQGRTYYRLVDDFVGVPSTSKQNLEKLISAQAFQSLPLSIPDCDIFLNGGKQFTYFNVYMAGLKTTSRTFAEFENLHSSLKTPFHYISRHLPQLPQDYVHFSGIAEIESYCQDLEKYLYELCRIKVIAESDYVQEFLSSSMGFDTAGVDSREHIRLSDRVFLNFPAGRHGDKSDLRMGGDLDFVEDLVDLPKARSSKSSVTS</sequence>
<evidence type="ECO:0000313" key="3">
    <source>
        <dbReference type="Proteomes" id="UP000594454"/>
    </source>
</evidence>
<protein>
    <recommendedName>
        <fullName evidence="1">PX domain-containing protein</fullName>
    </recommendedName>
</protein>
<dbReference type="AlphaFoldDB" id="A0A7R8YYR8"/>
<dbReference type="SMART" id="SM00312">
    <property type="entry name" value="PX"/>
    <property type="match status" value="1"/>
</dbReference>
<reference evidence="2 3" key="1">
    <citation type="submission" date="2020-11" db="EMBL/GenBank/DDBJ databases">
        <authorList>
            <person name="Wallbank WR R."/>
            <person name="Pardo Diaz C."/>
            <person name="Kozak K."/>
            <person name="Martin S."/>
            <person name="Jiggins C."/>
            <person name="Moest M."/>
            <person name="Warren A I."/>
            <person name="Generalovic N T."/>
            <person name="Byers J.R.P. K."/>
            <person name="Montejo-Kovacevich G."/>
            <person name="Yen C E."/>
        </authorList>
    </citation>
    <scope>NUCLEOTIDE SEQUENCE [LARGE SCALE GENOMIC DNA]</scope>
</reference>
<dbReference type="Pfam" id="PF00787">
    <property type="entry name" value="PX"/>
    <property type="match status" value="1"/>
</dbReference>
<proteinExistence type="predicted"/>
<dbReference type="GO" id="GO:0006886">
    <property type="term" value="P:intracellular protein transport"/>
    <property type="evidence" value="ECO:0007669"/>
    <property type="project" value="TreeGrafter"/>
</dbReference>
<dbReference type="Proteomes" id="UP000594454">
    <property type="component" value="Chromosome 4"/>
</dbReference>
<keyword evidence="3" id="KW-1185">Reference proteome</keyword>
<name>A0A7R8YYR8_HERIL</name>
<dbReference type="InParanoid" id="A0A7R8YYR8"/>
<evidence type="ECO:0000259" key="1">
    <source>
        <dbReference type="PROSITE" id="PS50195"/>
    </source>
</evidence>
<dbReference type="GO" id="GO:0005769">
    <property type="term" value="C:early endosome"/>
    <property type="evidence" value="ECO:0007669"/>
    <property type="project" value="TreeGrafter"/>
</dbReference>
<dbReference type="PANTHER" id="PTHR12431:SF14">
    <property type="entry name" value="LD15323P"/>
    <property type="match status" value="1"/>
</dbReference>
<dbReference type="EMBL" id="LR899012">
    <property type="protein sequence ID" value="CAD7087045.1"/>
    <property type="molecule type" value="Genomic_DNA"/>
</dbReference>
<organism evidence="2 3">
    <name type="scientific">Hermetia illucens</name>
    <name type="common">Black soldier fly</name>
    <dbReference type="NCBI Taxonomy" id="343691"/>
    <lineage>
        <taxon>Eukaryota</taxon>
        <taxon>Metazoa</taxon>
        <taxon>Ecdysozoa</taxon>
        <taxon>Arthropoda</taxon>
        <taxon>Hexapoda</taxon>
        <taxon>Insecta</taxon>
        <taxon>Pterygota</taxon>
        <taxon>Neoptera</taxon>
        <taxon>Endopterygota</taxon>
        <taxon>Diptera</taxon>
        <taxon>Brachycera</taxon>
        <taxon>Stratiomyomorpha</taxon>
        <taxon>Stratiomyidae</taxon>
        <taxon>Hermetiinae</taxon>
        <taxon>Hermetia</taxon>
    </lineage>
</organism>
<dbReference type="Gene3D" id="3.30.1520.10">
    <property type="entry name" value="Phox-like domain"/>
    <property type="match status" value="1"/>
</dbReference>
<dbReference type="InterPro" id="IPR001683">
    <property type="entry name" value="PX_dom"/>
</dbReference>
<dbReference type="OrthoDB" id="10401747at2759"/>
<feature type="domain" description="PX" evidence="1">
    <location>
        <begin position="49"/>
        <end position="179"/>
    </location>
</feature>
<dbReference type="PROSITE" id="PS50195">
    <property type="entry name" value="PX"/>
    <property type="match status" value="1"/>
</dbReference>